<name>N1S6G7_FUSC4</name>
<organism evidence="5 6">
    <name type="scientific">Fusarium oxysporum f. sp. cubense (strain race 4)</name>
    <name type="common">Panama disease fungus</name>
    <dbReference type="NCBI Taxonomy" id="2502994"/>
    <lineage>
        <taxon>Eukaryota</taxon>
        <taxon>Fungi</taxon>
        <taxon>Dikarya</taxon>
        <taxon>Ascomycota</taxon>
        <taxon>Pezizomycotina</taxon>
        <taxon>Sordariomycetes</taxon>
        <taxon>Hypocreomycetidae</taxon>
        <taxon>Hypocreales</taxon>
        <taxon>Nectriaceae</taxon>
        <taxon>Fusarium</taxon>
        <taxon>Fusarium oxysporum species complex</taxon>
    </lineage>
</organism>
<reference evidence="6" key="1">
    <citation type="submission" date="2012-09" db="EMBL/GenBank/DDBJ databases">
        <title>Genome sequencing and comparative transcriptomics of race 1 and race 4 of banana pathogen: Fusarium oxysporum f. sp. cubense.</title>
        <authorList>
            <person name="Fang X."/>
            <person name="Huang J."/>
        </authorList>
    </citation>
    <scope>NUCLEOTIDE SEQUENCE [LARGE SCALE GENOMIC DNA]</scope>
    <source>
        <strain evidence="6">race 4</strain>
    </source>
</reference>
<dbReference type="GO" id="GO:0004177">
    <property type="term" value="F:aminopeptidase activity"/>
    <property type="evidence" value="ECO:0007669"/>
    <property type="project" value="UniProtKB-KW"/>
</dbReference>
<keyword evidence="5" id="KW-0378">Hydrolase</keyword>
<dbReference type="InterPro" id="IPR003137">
    <property type="entry name" value="PA_domain"/>
</dbReference>
<keyword evidence="2" id="KW-0732">Signal</keyword>
<keyword evidence="1" id="KW-0560">Oxidoreductase</keyword>
<dbReference type="Gene3D" id="3.40.50.720">
    <property type="entry name" value="NAD(P)-binding Rossmann-like Domain"/>
    <property type="match status" value="1"/>
</dbReference>
<reference evidence="6" key="2">
    <citation type="journal article" date="2014" name="PLoS ONE">
        <title>Genome and Transcriptome Analysis of the Fungal Pathogen Fusarium oxysporum f. sp. cubense Causing Banana Vascular Wilt Disease.</title>
        <authorList>
            <person name="Guo L."/>
            <person name="Han L."/>
            <person name="Yang L."/>
            <person name="Zeng H."/>
            <person name="Fan D."/>
            <person name="Zhu Y."/>
            <person name="Feng Y."/>
            <person name="Wang G."/>
            <person name="Peng C."/>
            <person name="Jiang X."/>
            <person name="Zhou D."/>
            <person name="Ni P."/>
            <person name="Liang C."/>
            <person name="Liu L."/>
            <person name="Wang J."/>
            <person name="Mao C."/>
            <person name="Fang X."/>
            <person name="Peng M."/>
            <person name="Huang J."/>
        </authorList>
    </citation>
    <scope>NUCLEOTIDE SEQUENCE [LARGE SCALE GENOMIC DNA]</scope>
    <source>
        <strain evidence="6">race 4</strain>
    </source>
</reference>
<accession>N1S6G7</accession>
<protein>
    <submittedName>
        <fullName evidence="5">Putative leucine aminopeptidase 2</fullName>
    </submittedName>
</protein>
<keyword evidence="5" id="KW-0031">Aminopeptidase</keyword>
<dbReference type="Gene3D" id="3.90.180.10">
    <property type="entry name" value="Medium-chain alcohol dehydrogenases, catalytic domain"/>
    <property type="match status" value="1"/>
</dbReference>
<dbReference type="EMBL" id="KB726211">
    <property type="protein sequence ID" value="EMT74418.1"/>
    <property type="molecule type" value="Genomic_DNA"/>
</dbReference>
<dbReference type="OrthoDB" id="48317at2759"/>
<dbReference type="STRING" id="1229665.N1S6G7"/>
<dbReference type="InterPro" id="IPR013149">
    <property type="entry name" value="ADH-like_C"/>
</dbReference>
<gene>
    <name evidence="5" type="ORF">FOC4_g10002532</name>
</gene>
<dbReference type="PANTHER" id="PTHR45348:SF2">
    <property type="entry name" value="ZINC-TYPE ALCOHOL DEHYDROGENASE-LIKE PROTEIN C2E1P3.01"/>
    <property type="match status" value="1"/>
</dbReference>
<dbReference type="AlphaFoldDB" id="N1S6G7"/>
<evidence type="ECO:0000256" key="1">
    <source>
        <dbReference type="ARBA" id="ARBA00023002"/>
    </source>
</evidence>
<dbReference type="Pfam" id="PF02225">
    <property type="entry name" value="PA"/>
    <property type="match status" value="1"/>
</dbReference>
<dbReference type="InterPro" id="IPR046450">
    <property type="entry name" value="PA_dom_sf"/>
</dbReference>
<evidence type="ECO:0000313" key="5">
    <source>
        <dbReference type="EMBL" id="EMT74418.1"/>
    </source>
</evidence>
<evidence type="ECO:0000313" key="6">
    <source>
        <dbReference type="Proteomes" id="UP000016929"/>
    </source>
</evidence>
<dbReference type="InterPro" id="IPR047122">
    <property type="entry name" value="Trans-enoyl_RdTase-like"/>
</dbReference>
<dbReference type="PANTHER" id="PTHR45348">
    <property type="entry name" value="HYPOTHETICAL OXIDOREDUCTASE (EUROFUNG)"/>
    <property type="match status" value="1"/>
</dbReference>
<dbReference type="Gene3D" id="3.50.30.30">
    <property type="match status" value="1"/>
</dbReference>
<evidence type="ECO:0000259" key="4">
    <source>
        <dbReference type="Pfam" id="PF02225"/>
    </source>
</evidence>
<dbReference type="Gene3D" id="3.40.630.10">
    <property type="entry name" value="Zn peptidases"/>
    <property type="match status" value="1"/>
</dbReference>
<keyword evidence="6" id="KW-1185">Reference proteome</keyword>
<evidence type="ECO:0000259" key="3">
    <source>
        <dbReference type="Pfam" id="PF00107"/>
    </source>
</evidence>
<dbReference type="SUPFAM" id="SSF52025">
    <property type="entry name" value="PA domain"/>
    <property type="match status" value="1"/>
</dbReference>
<dbReference type="InterPro" id="IPR036291">
    <property type="entry name" value="NAD(P)-bd_dom_sf"/>
</dbReference>
<dbReference type="SUPFAM" id="SSF51735">
    <property type="entry name" value="NAD(P)-binding Rossmann-fold domains"/>
    <property type="match status" value="1"/>
</dbReference>
<sequence length="412" mass="44187">MKLTTAAALLALSPLTEATKPPKLNDIAYANGGNRAFGLPGYAASVDFIYHEISKLKGFKTWKQDFPANFTQTLAAEVTVDDETFRTVALTYTPSTSEDGVTAELVHGPEGEAACDAANYEGLDVEGKVVLVERGLCPDGTTFAGKVKPAAAAGAQVVVIYNSDEAKLTAGTLSAPNPKEYVPTGLIDQDPGQALKARLDAGEKLEVFVKIIQTIEIGRQHLIATVGYFAIQLAKLHNIEVATTCSPQNFDKMRQAGATHVFDYNDEEVVSKIRSALPNLQHVFDTVGNETSSATAARSISQPEGVLCTVRPGKANTQDVPSHIKVTDVFVFTAFPTEHSYRGKAHWPVKMNDHKLSANFHGQLETLLGNGTLKPSPVRLMGQLSPSTVDKAMDLNRQGSVSGEKLVFEGFA</sequence>
<feature type="domain" description="Alcohol dehydrogenase-like C-terminal" evidence="3">
    <location>
        <begin position="226"/>
        <end position="310"/>
    </location>
</feature>
<dbReference type="Proteomes" id="UP000016929">
    <property type="component" value="Unassembled WGS sequence"/>
</dbReference>
<dbReference type="CDD" id="cd04816">
    <property type="entry name" value="PA_SaNapH_like"/>
    <property type="match status" value="1"/>
</dbReference>
<dbReference type="Pfam" id="PF00107">
    <property type="entry name" value="ADH_zinc_N"/>
    <property type="match status" value="1"/>
</dbReference>
<dbReference type="GO" id="GO:0016651">
    <property type="term" value="F:oxidoreductase activity, acting on NAD(P)H"/>
    <property type="evidence" value="ECO:0007669"/>
    <property type="project" value="InterPro"/>
</dbReference>
<dbReference type="HOGENOM" id="CLU_667381_0_0_1"/>
<feature type="domain" description="PA" evidence="4">
    <location>
        <begin position="101"/>
        <end position="195"/>
    </location>
</feature>
<proteinExistence type="predicted"/>
<feature type="chain" id="PRO_5004112146" evidence="2">
    <location>
        <begin position="19"/>
        <end position="412"/>
    </location>
</feature>
<feature type="signal peptide" evidence="2">
    <location>
        <begin position="1"/>
        <end position="18"/>
    </location>
</feature>
<keyword evidence="5" id="KW-0645">Protease</keyword>
<evidence type="ECO:0000256" key="2">
    <source>
        <dbReference type="SAM" id="SignalP"/>
    </source>
</evidence>